<sequence>MIPKNRSLVPVCEARRAMLQAVEYVERRRERQTLRADFPYAQAFFRFLRGSKRITLRELRFFHPVLREEELRGRKREWLRAVDWLIESGGCATHPLPSDAARLLFPEVIFQCGERRHRKAEMRAEKYSRQFHRREALKARAVQALTAQAEIELAFQTPATVASWASKWSDTEVSESELISQFYRWADRFPSMAGFVRLYFYGEPLWRLTAEAGFRSEEAGEAVRVLERWMVPNKLTQGREVA</sequence>
<protein>
    <recommendedName>
        <fullName evidence="3">PsiA protein</fullName>
    </recommendedName>
</protein>
<evidence type="ECO:0000313" key="1">
    <source>
        <dbReference type="EMBL" id="MCW0345865.1"/>
    </source>
</evidence>
<dbReference type="Proteomes" id="UP001208888">
    <property type="component" value="Unassembled WGS sequence"/>
</dbReference>
<dbReference type="NCBIfam" id="NF010258">
    <property type="entry name" value="PRK13704.1"/>
    <property type="match status" value="1"/>
</dbReference>
<dbReference type="Pfam" id="PF06952">
    <property type="entry name" value="PsiA"/>
    <property type="match status" value="1"/>
</dbReference>
<evidence type="ECO:0008006" key="3">
    <source>
        <dbReference type="Google" id="ProtNLM"/>
    </source>
</evidence>
<proteinExistence type="predicted"/>
<comment type="caution">
    <text evidence="1">The sequence shown here is derived from an EMBL/GenBank/DDBJ whole genome shotgun (WGS) entry which is preliminary data.</text>
</comment>
<reference evidence="1" key="1">
    <citation type="submission" date="2022-06" db="EMBL/GenBank/DDBJ databases">
        <title>Dynamics of rice microbiomes reveals core vertical transmitted seed endophytes.</title>
        <authorList>
            <person name="Liao K."/>
            <person name="Zhang X."/>
        </authorList>
    </citation>
    <scope>NUCLEOTIDE SEQUENCE</scope>
    <source>
        <strain evidence="1">JT1-17</strain>
    </source>
</reference>
<dbReference type="InterPro" id="IPR009713">
    <property type="entry name" value="Uncharacterised_PsiA"/>
</dbReference>
<accession>A0AAJ1D297</accession>
<dbReference type="RefSeq" id="WP_264272163.1">
    <property type="nucleotide sequence ID" value="NZ_JANFVX010000020.1"/>
</dbReference>
<organism evidence="1 2">
    <name type="scientific">Pantoea ananas</name>
    <name type="common">Erwinia uredovora</name>
    <dbReference type="NCBI Taxonomy" id="553"/>
    <lineage>
        <taxon>Bacteria</taxon>
        <taxon>Pseudomonadati</taxon>
        <taxon>Pseudomonadota</taxon>
        <taxon>Gammaproteobacteria</taxon>
        <taxon>Enterobacterales</taxon>
        <taxon>Erwiniaceae</taxon>
        <taxon>Pantoea</taxon>
    </lineage>
</organism>
<gene>
    <name evidence="1" type="ORF">NB703_003958</name>
</gene>
<name>A0AAJ1D297_PANAN</name>
<dbReference type="EMBL" id="JANFVX010000020">
    <property type="protein sequence ID" value="MCW0345865.1"/>
    <property type="molecule type" value="Genomic_DNA"/>
</dbReference>
<evidence type="ECO:0000313" key="2">
    <source>
        <dbReference type="Proteomes" id="UP001208888"/>
    </source>
</evidence>
<dbReference type="AlphaFoldDB" id="A0AAJ1D297"/>